<feature type="domain" description="SH3" evidence="22">
    <location>
        <begin position="1633"/>
        <end position="1698"/>
    </location>
</feature>
<keyword evidence="11 19" id="KW-0547">Nucleotide-binding</keyword>
<dbReference type="InterPro" id="IPR002017">
    <property type="entry name" value="Spectrin_repeat"/>
</dbReference>
<dbReference type="SMART" id="SM00060">
    <property type="entry name" value="FN3"/>
    <property type="match status" value="1"/>
</dbReference>
<evidence type="ECO:0000256" key="16">
    <source>
        <dbReference type="ARBA" id="ARBA00047899"/>
    </source>
</evidence>
<dbReference type="FunFam" id="3.40.525.10:FF:000003">
    <property type="entry name" value="kalirin isoform X2"/>
    <property type="match status" value="1"/>
</dbReference>
<dbReference type="SMART" id="SM00220">
    <property type="entry name" value="S_TKc"/>
    <property type="match status" value="1"/>
</dbReference>
<dbReference type="SMART" id="SM00408">
    <property type="entry name" value="IGc2"/>
    <property type="match status" value="1"/>
</dbReference>
<dbReference type="InterPro" id="IPR035899">
    <property type="entry name" value="DBL_dom_sf"/>
</dbReference>
<dbReference type="PROSITE" id="PS50011">
    <property type="entry name" value="PROTEIN_KINASE_DOM"/>
    <property type="match status" value="1"/>
</dbReference>
<feature type="region of interest" description="Disordered" evidence="21">
    <location>
        <begin position="2238"/>
        <end position="2317"/>
    </location>
</feature>
<feature type="domain" description="DH" evidence="24">
    <location>
        <begin position="1268"/>
        <end position="1443"/>
    </location>
</feature>
<keyword evidence="12" id="KW-0418">Kinase</keyword>
<dbReference type="SUPFAM" id="SSF56112">
    <property type="entry name" value="Protein kinase-like (PK-like)"/>
    <property type="match status" value="1"/>
</dbReference>
<dbReference type="InterPro" id="IPR055251">
    <property type="entry name" value="SOS1_NGEF_PH"/>
</dbReference>
<dbReference type="InterPro" id="IPR028570">
    <property type="entry name" value="Kalirin_TRIO_SH3_1"/>
</dbReference>
<feature type="domain" description="PH" evidence="23">
    <location>
        <begin position="1455"/>
        <end position="1567"/>
    </location>
</feature>
<dbReference type="GO" id="GO:0005524">
    <property type="term" value="F:ATP binding"/>
    <property type="evidence" value="ECO:0007669"/>
    <property type="project" value="UniProtKB-UniRule"/>
</dbReference>
<dbReference type="InterPro" id="IPR011993">
    <property type="entry name" value="PH-like_dom_sf"/>
</dbReference>
<dbReference type="InterPro" id="IPR036116">
    <property type="entry name" value="FN3_sf"/>
</dbReference>
<name>A0A8T3DPX0_9TELE</name>
<dbReference type="SMART" id="SM00325">
    <property type="entry name" value="RhoGEF"/>
    <property type="match status" value="2"/>
</dbReference>
<feature type="domain" description="Ig-like" evidence="27">
    <location>
        <begin position="2471"/>
        <end position="2561"/>
    </location>
</feature>
<evidence type="ECO:0000256" key="6">
    <source>
        <dbReference type="ARBA" id="ARBA00022527"/>
    </source>
</evidence>
<dbReference type="EC" id="2.7.11.1" evidence="3"/>
<evidence type="ECO:0000256" key="21">
    <source>
        <dbReference type="SAM" id="MobiDB-lite"/>
    </source>
</evidence>
<evidence type="ECO:0000256" key="10">
    <source>
        <dbReference type="ARBA" id="ARBA00022737"/>
    </source>
</evidence>
<feature type="region of interest" description="Disordered" evidence="21">
    <location>
        <begin position="1578"/>
        <end position="1629"/>
    </location>
</feature>
<comment type="catalytic activity">
    <reaction evidence="16">
        <text>L-threonyl-[protein] + ATP = O-phospho-L-threonyl-[protein] + ADP + H(+)</text>
        <dbReference type="Rhea" id="RHEA:46608"/>
        <dbReference type="Rhea" id="RHEA-COMP:11060"/>
        <dbReference type="Rhea" id="RHEA-COMP:11605"/>
        <dbReference type="ChEBI" id="CHEBI:15378"/>
        <dbReference type="ChEBI" id="CHEBI:30013"/>
        <dbReference type="ChEBI" id="CHEBI:30616"/>
        <dbReference type="ChEBI" id="CHEBI:61977"/>
        <dbReference type="ChEBI" id="CHEBI:456216"/>
        <dbReference type="EC" id="2.7.11.1"/>
    </reaction>
</comment>
<dbReference type="Pfam" id="PF00621">
    <property type="entry name" value="RhoGEF"/>
    <property type="match status" value="2"/>
</dbReference>
<evidence type="ECO:0000259" key="24">
    <source>
        <dbReference type="PROSITE" id="PS50010"/>
    </source>
</evidence>
<dbReference type="InterPro" id="IPR011009">
    <property type="entry name" value="Kinase-like_dom_sf"/>
</dbReference>
<evidence type="ECO:0000313" key="30">
    <source>
        <dbReference type="Proteomes" id="UP000829720"/>
    </source>
</evidence>
<dbReference type="GO" id="GO:0005085">
    <property type="term" value="F:guanyl-nucleotide exchange factor activity"/>
    <property type="evidence" value="ECO:0007669"/>
    <property type="project" value="UniProtKB-KW"/>
</dbReference>
<dbReference type="Pfam" id="PF00018">
    <property type="entry name" value="SH3_1"/>
    <property type="match status" value="1"/>
</dbReference>
<dbReference type="InterPro" id="IPR036865">
    <property type="entry name" value="CRAL-TRIO_dom_sf"/>
</dbReference>
<reference evidence="29" key="1">
    <citation type="submission" date="2021-01" db="EMBL/GenBank/DDBJ databases">
        <authorList>
            <person name="Zahm M."/>
            <person name="Roques C."/>
            <person name="Cabau C."/>
            <person name="Klopp C."/>
            <person name="Donnadieu C."/>
            <person name="Jouanno E."/>
            <person name="Lampietro C."/>
            <person name="Louis A."/>
            <person name="Herpin A."/>
            <person name="Echchiki A."/>
            <person name="Berthelot C."/>
            <person name="Parey E."/>
            <person name="Roest-Crollius H."/>
            <person name="Braasch I."/>
            <person name="Postlethwait J."/>
            <person name="Bobe J."/>
            <person name="Montfort J."/>
            <person name="Bouchez O."/>
            <person name="Begum T."/>
            <person name="Mejri S."/>
            <person name="Adams A."/>
            <person name="Chen W.-J."/>
            <person name="Guiguen Y."/>
        </authorList>
    </citation>
    <scope>NUCLEOTIDE SEQUENCE</scope>
    <source>
        <tissue evidence="29">Blood</tissue>
    </source>
</reference>
<dbReference type="InterPro" id="IPR036028">
    <property type="entry name" value="SH3-like_dom_sf"/>
</dbReference>
<dbReference type="CDD" id="cd00176">
    <property type="entry name" value="SPEC"/>
    <property type="match status" value="5"/>
</dbReference>
<dbReference type="CDD" id="cd13240">
    <property type="entry name" value="PH1_Kalirin_Trio_like"/>
    <property type="match status" value="1"/>
</dbReference>
<dbReference type="Pfam" id="PF13716">
    <property type="entry name" value="CRAL_TRIO_2"/>
    <property type="match status" value="1"/>
</dbReference>
<dbReference type="PROSITE" id="PS00108">
    <property type="entry name" value="PROTEIN_KINASE_ST"/>
    <property type="match status" value="1"/>
</dbReference>
<proteinExistence type="inferred from homology"/>
<dbReference type="PANTHER" id="PTHR22826">
    <property type="entry name" value="RHO GUANINE EXCHANGE FACTOR-RELATED"/>
    <property type="match status" value="1"/>
</dbReference>
<dbReference type="FunFam" id="1.20.58.60:FF:000032">
    <property type="entry name" value="Kalirin RhoGEF kinase b"/>
    <property type="match status" value="1"/>
</dbReference>
<dbReference type="PROSITE" id="PS00107">
    <property type="entry name" value="PROTEIN_KINASE_ATP"/>
    <property type="match status" value="1"/>
</dbReference>
<dbReference type="Pfam" id="PF23587">
    <property type="entry name" value="SH3_KALRN"/>
    <property type="match status" value="1"/>
</dbReference>
<dbReference type="InterPro" id="IPR013098">
    <property type="entry name" value="Ig_I-set"/>
</dbReference>
<dbReference type="CDD" id="cd00160">
    <property type="entry name" value="RhoGEF"/>
    <property type="match status" value="2"/>
</dbReference>
<evidence type="ECO:0000256" key="13">
    <source>
        <dbReference type="ARBA" id="ARBA00022840"/>
    </source>
</evidence>
<evidence type="ECO:0000256" key="1">
    <source>
        <dbReference type="ARBA" id="ARBA00004496"/>
    </source>
</evidence>
<dbReference type="InterPro" id="IPR051336">
    <property type="entry name" value="RhoGEF_Guanine_NuclExch_SF"/>
</dbReference>
<comment type="catalytic activity">
    <reaction evidence="17">
        <text>L-seryl-[protein] + ATP = O-phospho-L-seryl-[protein] + ADP + H(+)</text>
        <dbReference type="Rhea" id="RHEA:17989"/>
        <dbReference type="Rhea" id="RHEA-COMP:9863"/>
        <dbReference type="Rhea" id="RHEA-COMP:11604"/>
        <dbReference type="ChEBI" id="CHEBI:15378"/>
        <dbReference type="ChEBI" id="CHEBI:29999"/>
        <dbReference type="ChEBI" id="CHEBI:30616"/>
        <dbReference type="ChEBI" id="CHEBI:83421"/>
        <dbReference type="ChEBI" id="CHEBI:456216"/>
        <dbReference type="EC" id="2.7.11.1"/>
    </reaction>
</comment>
<dbReference type="FunFam" id="2.30.29.30:FF:000091">
    <property type="entry name" value="kalirin isoform X1"/>
    <property type="match status" value="1"/>
</dbReference>
<evidence type="ECO:0000259" key="28">
    <source>
        <dbReference type="PROSITE" id="PS50853"/>
    </source>
</evidence>
<dbReference type="Pfam" id="PF23323">
    <property type="entry name" value="Spectrin_6"/>
    <property type="match status" value="1"/>
</dbReference>
<keyword evidence="5" id="KW-0963">Cytoplasm</keyword>
<dbReference type="PROSITE" id="PS50835">
    <property type="entry name" value="IG_LIKE"/>
    <property type="match status" value="1"/>
</dbReference>
<sequence>MNSAEAAEEGPNDSDTDAFFKTGSFRNDGIKAADVLPVLKEKVAFVSGGRDKRGGPILTFPARSNHDRIKQEDLRRLVTYLSTVPSEDVCKRGFTVIIDMRGSKWDLIKPLLKTLQEAFPAEICVALIIKPDTFWQKQKTNFGSAKFTFETSMVSVEGLTKLVDPSQLTDDFEGSLEYNHEEWMELRVSLEEFIGSAAHLLSRLEDLQEMLAKKEFPVDVEGSRRLIDEHTQLKKKVMKAPVEELDREGQRLLQCIRSSDGFSGRNCISGSADFQSVVPKIASLLDKLHSTRQHLHQMWHVRKLKLDQCFQLRLYEQDAEKMFDWISHNKELFLQSHTEIGVSYQHAVDLQTQHNHFAMNSMNAYVNINRIMSVATRLSEAGHYASQQIKQISAQLDQEWKSFAAALDERSTILAMSAVFHQKAEQFLSGVESWCKMCSEGGLPTEMQDLELAIHHHQTLYEQVTQAYAEVSQDGKALLDVLQRPLSPGNSESLTATANYSKAVHCILDVVHEVLHHQRRLESIWQHRKVRLHQRLQLCVFQQDVQQVMDWIENHGEAFLSKHTGVGKSLHRARALQKRHDDFEEVAQNTYTNADKLLEAAEQLAQTGECDPEEIYKAARHLEVRIQDFVRRVEQRKLLLDMSVSFHTHTKELWTWMEDLQKELLEEVCSDSVDSVQELIKQFQQQQTATLEATLNVIKEGEDLIQQLRDSAMSSNKMPHNSSIAHIESVLQQLDEAQGQMEELFHERKIKLDIFLQLRIFEQYTIEVTAELDAWNEDLQRQMNDFSTEDLTLAEQRLQRHTERKLAMNNMTFEVIQQGQDLHQYIMEVQASGIELTGEKEVDLATQVQELLEFLHEKQHELDLSADQTQKRLEQCLQLRHLQAEVKQVLGWIRNGESMLNASLVNASSLSEAEQLQREHEQFQLAIESLFHANSLQKTHQSALQVQQKAEVMLQAGHYDPDAIRGCAEKVALHWQQLMLKMEDRLKLVNASVAFYKTSEQVCSVLESLEQEYRRDEDWCGGHDKLGATAETDHVIPLISKHLEQKEAFLKACTLARRNAEVFLKYIHRNNVGIPGAASHTRGPEQQVKAILNELLQRENRVLHFWTMKKRRLDQCQQYVVFERSAKQALDWIQEAGEYYLSTHTSPGETSEKTQELLKEYEEFRVSAKQTKEKVKLLIQLADSFVEKGHVHVTELKKWVTTVDKRYRDFSLRMGKYRCSLEKALGISSEDNKDLELDIIPASLTDPEVKLRDPNHEVNEEKRKSARKKEFIMAELLQTEKAYVRDLQECLETYLWEMTSGVEEIPPGIVNKEHVIFGNIQEIYDFHNNIFLKELVNYEQLPEDVGHCFVTWADKFQMYVTYCKNKPDSSQLILEHAGSFFDEIQQRHGLANSISSYLIKPVQRITKYQLLLKELLTCCEEGKGEIKDGLEVMLSVPKRANDAMHVSMLEGFDENLDVQGELILQDTFQVWDPKSLIRKGRDRHLFLFEISLVFSKEIKDSAGRTKYVYKNKLQTSELGVTEHIEGDPCKFALWAGRTPSSDNKTVLKASSIEVKQEWIKNIREVIQERIIHLKGALKEPIHMPKTPAKQRNNSKRDAGEDADSQGDGSSQPDTISIASRTSQNTVDSDKLSGGCELTVVLQDFTAGCSSELSIQTGQTVELLERPSDRPGWCLVRTTDRTPPQEGLVPSSALCISHSRSSVEMESFFPAGKENYAVSGPEGKTESVATLQPQTSMSSIQTSSPGPKRSGNTLKKWLTSPLRRPSHGKADSNVKKIPSKPKKRDGRKSIDLGLPSENEAAAQDESADERSRKEGPLSKSSSGMQSGGEEEPEDESHTPLPPPMEIIKDPSAQDEKSSSLLTARQGSADVPSAAELVSAIEKLVKTKMTLEPGLYQSISAVNQSEQTPPAQPKNPEMEQKAKALRGRMFVLNELVQTEKDYVKDLGIVVEGFMKSMEEKGVPEDMKGKDKIVFGNIHQIYDWHREFFLGELEKCLQDPERLAQLFIKHERRLHMYVVYCQNKPRSEFVVAEYDSYFEGVQQEINSRLSISDFLIKPIQRITKYQLLLKDFLKYSSKAGIDCQEIEKAVDLMFLVPKRCNDMMNLGRLQGYEGKLTSQGKLLQQDTFFVTEQDSGVLSRSKERRVFLFEQIVIFSELLRKGSSTPGYQFKKSIKVTNLSMDSNVDNDPCKFILSSRSSSERFTLQAANQDIKQVWVQQINELLEAQSDFLSALQSPIEYQKKESSSGTHSLTRTPSGSGRSAQSNSRPHSSTSVGAEKPPLSGRAPTPLKISTSNGSPGYEAHKLPERSESARHDAAGCNGISSTMMVTQDYSALKENEICVSQGEMVQILATNQQNMYLVYRPANSSSPAAEGWVPGHILGPLSKTLLDNADGSIKKSLSWHTLRMRKRAEKEGSCKSDAKVENGQRKPKEVLTTKVTVKESNSSEESDCDELDPKTSMELLNPNFIQEVAPEFLIPLADVTCAFGETVVLCCKVCGRPRPNITLKGPDQNLVVNNSRFTINIRESGDILLKICNLMPQDTGIYTCVAINDHGTASSSASIKVQGIPAAPARPVAQEASSTAVIVHWLPPASSGNCAVSSYTVEYRQEDSLVWQQSAVVTTGDMCVKIEELIPGGHYQFRVSASNPWGVSPPSEPSNMVTLPSGNSYDGTGIQWKDNFESTFTEISEIGRGRFAVVKKCLNKASKKEVAVKCINKKLQKKEQVAHEADILRHVQHPQLLQLCDTYESPTSFMLVLELLEDGRLLDYLVAHDELMEEKVAFYVRDTLEALNHLHTCKVAHLDLKPENILVNLHVPVPCVKLIDFGDAVQVSGHRYVHLLLGNPEFAAPELIQGTPVSLSTDVWSVAVLAYVMLSGVSPFLDESLEETCVNICKLDFCFPDDYFCGVSQAARDFIGSALQEDPRKRPGAASCLQHPWVSGHGGEYSKTPLDTVRLASFIERRRQLNDVRPVTNIKGLMTSSMGHTL</sequence>
<feature type="binding site" evidence="19">
    <location>
        <position position="2710"/>
    </location>
    <ligand>
        <name>ATP</name>
        <dbReference type="ChEBI" id="CHEBI:30616"/>
    </ligand>
</feature>
<dbReference type="Gene3D" id="2.30.30.40">
    <property type="entry name" value="SH3 Domains"/>
    <property type="match status" value="2"/>
</dbReference>
<dbReference type="SUPFAM" id="SSF50044">
    <property type="entry name" value="SH3-domain"/>
    <property type="match status" value="2"/>
</dbReference>
<feature type="domain" description="DH" evidence="24">
    <location>
        <begin position="1925"/>
        <end position="2100"/>
    </location>
</feature>
<dbReference type="FunFam" id="2.30.30.40:FF:000040">
    <property type="entry name" value="kalirin isoform X1"/>
    <property type="match status" value="1"/>
</dbReference>
<dbReference type="SUPFAM" id="SSF46966">
    <property type="entry name" value="Spectrin repeat"/>
    <property type="match status" value="6"/>
</dbReference>
<evidence type="ECO:0000256" key="19">
    <source>
        <dbReference type="PROSITE-ProRule" id="PRU10141"/>
    </source>
</evidence>
<dbReference type="FunFam" id="1.20.58.60:FF:000023">
    <property type="entry name" value="Kalirin RhoGEF kinase b"/>
    <property type="match status" value="1"/>
</dbReference>
<feature type="compositionally biased region" description="Polar residues" evidence="21">
    <location>
        <begin position="2243"/>
        <end position="2272"/>
    </location>
</feature>
<dbReference type="Pfam" id="PF00041">
    <property type="entry name" value="fn3"/>
    <property type="match status" value="1"/>
</dbReference>
<dbReference type="FunFam" id="2.30.29.30:FF:000040">
    <property type="entry name" value="Kalirin RhoGEF kinase b"/>
    <property type="match status" value="1"/>
</dbReference>
<keyword evidence="13 19" id="KW-0067">ATP-binding</keyword>
<dbReference type="PROSITE" id="PS50003">
    <property type="entry name" value="PH_DOMAIN"/>
    <property type="match status" value="2"/>
</dbReference>
<dbReference type="InterPro" id="IPR008271">
    <property type="entry name" value="Ser/Thr_kinase_AS"/>
</dbReference>
<dbReference type="CDD" id="cd11852">
    <property type="entry name" value="SH3_Kalirin_1"/>
    <property type="match status" value="1"/>
</dbReference>
<dbReference type="PROSITE" id="PS50191">
    <property type="entry name" value="CRAL_TRIO"/>
    <property type="match status" value="1"/>
</dbReference>
<evidence type="ECO:0000256" key="9">
    <source>
        <dbReference type="ARBA" id="ARBA00022679"/>
    </source>
</evidence>
<dbReference type="SUPFAM" id="SSF49265">
    <property type="entry name" value="Fibronectin type III"/>
    <property type="match status" value="1"/>
</dbReference>
<dbReference type="InterPro" id="IPR013783">
    <property type="entry name" value="Ig-like_fold"/>
</dbReference>
<feature type="domain" description="CRAL-TRIO" evidence="26">
    <location>
        <begin position="35"/>
        <end position="180"/>
    </location>
</feature>
<dbReference type="Gene3D" id="2.60.40.10">
    <property type="entry name" value="Immunoglobulins"/>
    <property type="match status" value="2"/>
</dbReference>
<keyword evidence="10" id="KW-0677">Repeat</keyword>
<feature type="coiled-coil region" evidence="20">
    <location>
        <begin position="906"/>
        <end position="933"/>
    </location>
</feature>
<keyword evidence="9" id="KW-0808">Transferase</keyword>
<dbReference type="EMBL" id="JAERUA010000005">
    <property type="protein sequence ID" value="KAI1899223.1"/>
    <property type="molecule type" value="Genomic_DNA"/>
</dbReference>
<dbReference type="SMART" id="SM00516">
    <property type="entry name" value="SEC14"/>
    <property type="match status" value="1"/>
</dbReference>
<dbReference type="InterPro" id="IPR007110">
    <property type="entry name" value="Ig-like_dom"/>
</dbReference>
<dbReference type="InterPro" id="IPR058918">
    <property type="entry name" value="KALRN/TRIO-like_spectrin"/>
</dbReference>
<dbReference type="InterPro" id="IPR003599">
    <property type="entry name" value="Ig_sub"/>
</dbReference>
<evidence type="ECO:0000256" key="4">
    <source>
        <dbReference type="ARBA" id="ARBA00022443"/>
    </source>
</evidence>
<dbReference type="CDD" id="cd00170">
    <property type="entry name" value="SEC14"/>
    <property type="match status" value="1"/>
</dbReference>
<dbReference type="SUPFAM" id="SSF48065">
    <property type="entry name" value="DBL homology domain (DH-domain)"/>
    <property type="match status" value="2"/>
</dbReference>
<evidence type="ECO:0000256" key="15">
    <source>
        <dbReference type="ARBA" id="ARBA00023319"/>
    </source>
</evidence>
<dbReference type="GO" id="GO:0005737">
    <property type="term" value="C:cytoplasm"/>
    <property type="evidence" value="ECO:0007669"/>
    <property type="project" value="UniProtKB-SubCell"/>
</dbReference>
<dbReference type="OrthoDB" id="10256089at2759"/>
<dbReference type="InterPro" id="IPR003961">
    <property type="entry name" value="FN3_dom"/>
</dbReference>
<dbReference type="Pfam" id="PF07679">
    <property type="entry name" value="I-set"/>
    <property type="match status" value="1"/>
</dbReference>
<evidence type="ECO:0000256" key="12">
    <source>
        <dbReference type="ARBA" id="ARBA00022777"/>
    </source>
</evidence>
<dbReference type="GO" id="GO:0007411">
    <property type="term" value="P:axon guidance"/>
    <property type="evidence" value="ECO:0007669"/>
    <property type="project" value="TreeGrafter"/>
</dbReference>
<dbReference type="FunFam" id="1.20.58.60:FF:000034">
    <property type="entry name" value="kalirin isoform X2"/>
    <property type="match status" value="1"/>
</dbReference>
<dbReference type="FunFam" id="1.20.58.60:FF:000024">
    <property type="entry name" value="Kalirin RhoGEF kinase a"/>
    <property type="match status" value="1"/>
</dbReference>
<feature type="domain" description="Fibronectin type-III" evidence="28">
    <location>
        <begin position="2568"/>
        <end position="2662"/>
    </location>
</feature>
<dbReference type="FunFam" id="2.60.40.10:FF:000368">
    <property type="entry name" value="kalirin isoform X1"/>
    <property type="match status" value="1"/>
</dbReference>
<dbReference type="FunFam" id="1.20.900.10:FF:000008">
    <property type="entry name" value="rho guanine nucleotide exchange factor 25"/>
    <property type="match status" value="1"/>
</dbReference>
<keyword evidence="4 18" id="KW-0728">SH3 domain</keyword>
<feature type="domain" description="Protein kinase" evidence="25">
    <location>
        <begin position="2681"/>
        <end position="2935"/>
    </location>
</feature>
<evidence type="ECO:0000259" key="26">
    <source>
        <dbReference type="PROSITE" id="PS50191"/>
    </source>
</evidence>
<dbReference type="Pfam" id="PF00435">
    <property type="entry name" value="Spectrin"/>
    <property type="match status" value="4"/>
</dbReference>
<dbReference type="FunFam" id="2.30.30.40:FF:000038">
    <property type="entry name" value="kalirin isoform X1"/>
    <property type="match status" value="1"/>
</dbReference>
<evidence type="ECO:0000256" key="2">
    <source>
        <dbReference type="ARBA" id="ARBA00006692"/>
    </source>
</evidence>
<evidence type="ECO:0000259" key="22">
    <source>
        <dbReference type="PROSITE" id="PS50002"/>
    </source>
</evidence>
<dbReference type="Proteomes" id="UP000829720">
    <property type="component" value="Unassembled WGS sequence"/>
</dbReference>
<dbReference type="FunFam" id="1.10.510.10:FF:000152">
    <property type="entry name" value="kalirin isoform X1"/>
    <property type="match status" value="1"/>
</dbReference>
<evidence type="ECO:0000256" key="7">
    <source>
        <dbReference type="ARBA" id="ARBA00022553"/>
    </source>
</evidence>
<feature type="compositionally biased region" description="Basic residues" evidence="21">
    <location>
        <begin position="1776"/>
        <end position="1785"/>
    </location>
</feature>
<keyword evidence="14" id="KW-1015">Disulfide bond</keyword>
<evidence type="ECO:0000313" key="29">
    <source>
        <dbReference type="EMBL" id="KAI1899223.1"/>
    </source>
</evidence>
<dbReference type="InterPro" id="IPR000719">
    <property type="entry name" value="Prot_kinase_dom"/>
</dbReference>
<keyword evidence="30" id="KW-1185">Reference proteome</keyword>
<evidence type="ECO:0000256" key="8">
    <source>
        <dbReference type="ARBA" id="ARBA00022658"/>
    </source>
</evidence>
<dbReference type="Gene3D" id="2.30.29.30">
    <property type="entry name" value="Pleckstrin-homology domain (PH domain)/Phosphotyrosine-binding domain (PTB)"/>
    <property type="match status" value="2"/>
</dbReference>
<dbReference type="Pfam" id="PF00069">
    <property type="entry name" value="Pkinase"/>
    <property type="match status" value="1"/>
</dbReference>
<comment type="caution">
    <text evidence="29">The sequence shown here is derived from an EMBL/GenBank/DDBJ whole genome shotgun (WGS) entry which is preliminary data.</text>
</comment>
<keyword evidence="20" id="KW-0175">Coiled coil</keyword>
<dbReference type="InterPro" id="IPR017441">
    <property type="entry name" value="Protein_kinase_ATP_BS"/>
</dbReference>
<dbReference type="Gene3D" id="1.20.900.10">
    <property type="entry name" value="Dbl homology (DH) domain"/>
    <property type="match status" value="2"/>
</dbReference>
<keyword evidence="15" id="KW-0393">Immunoglobulin domain</keyword>
<dbReference type="SMART" id="SM00233">
    <property type="entry name" value="PH"/>
    <property type="match status" value="2"/>
</dbReference>
<dbReference type="CDD" id="cd00063">
    <property type="entry name" value="FN3"/>
    <property type="match status" value="1"/>
</dbReference>
<dbReference type="Gene3D" id="1.10.510.10">
    <property type="entry name" value="Transferase(Phosphotransferase) domain 1"/>
    <property type="match status" value="1"/>
</dbReference>
<dbReference type="FunFam" id="1.20.900.10:FF:000001">
    <property type="entry name" value="Guanine nucleotide exchange factor DBS"/>
    <property type="match status" value="1"/>
</dbReference>
<evidence type="ECO:0000256" key="20">
    <source>
        <dbReference type="SAM" id="Coils"/>
    </source>
</evidence>
<dbReference type="SUPFAM" id="SSF48726">
    <property type="entry name" value="Immunoglobulin"/>
    <property type="match status" value="1"/>
</dbReference>
<dbReference type="SMART" id="SM00326">
    <property type="entry name" value="SH3"/>
    <property type="match status" value="2"/>
</dbReference>
<dbReference type="PROSITE" id="PS50853">
    <property type="entry name" value="FN3"/>
    <property type="match status" value="1"/>
</dbReference>
<dbReference type="GO" id="GO:0019898">
    <property type="term" value="C:extrinsic component of membrane"/>
    <property type="evidence" value="ECO:0007669"/>
    <property type="project" value="TreeGrafter"/>
</dbReference>
<dbReference type="GO" id="GO:0004674">
    <property type="term" value="F:protein serine/threonine kinase activity"/>
    <property type="evidence" value="ECO:0007669"/>
    <property type="project" value="UniProtKB-KW"/>
</dbReference>
<dbReference type="InterPro" id="IPR036179">
    <property type="entry name" value="Ig-like_dom_sf"/>
</dbReference>
<dbReference type="CDD" id="cd13241">
    <property type="entry name" value="PH2_Kalirin_Trio_p63RhoGEF"/>
    <property type="match status" value="1"/>
</dbReference>
<dbReference type="InterPro" id="IPR018159">
    <property type="entry name" value="Spectrin/alpha-actinin"/>
</dbReference>
<dbReference type="PROSITE" id="PS50002">
    <property type="entry name" value="SH3"/>
    <property type="match status" value="2"/>
</dbReference>
<evidence type="ECO:0000259" key="23">
    <source>
        <dbReference type="PROSITE" id="PS50003"/>
    </source>
</evidence>
<evidence type="ECO:0000259" key="25">
    <source>
        <dbReference type="PROSITE" id="PS50011"/>
    </source>
</evidence>
<evidence type="ECO:0000256" key="18">
    <source>
        <dbReference type="PROSITE-ProRule" id="PRU00192"/>
    </source>
</evidence>
<feature type="compositionally biased region" description="Polar residues" evidence="21">
    <location>
        <begin position="1726"/>
        <end position="1752"/>
    </location>
</feature>
<keyword evidence="7" id="KW-0597">Phosphoprotein</keyword>
<dbReference type="InterPro" id="IPR001452">
    <property type="entry name" value="SH3_domain"/>
</dbReference>
<dbReference type="InterPro" id="IPR001849">
    <property type="entry name" value="PH_domain"/>
</dbReference>
<protein>
    <recommendedName>
        <fullName evidence="3">non-specific serine/threonine protein kinase</fullName>
        <ecNumber evidence="3">2.7.11.1</ecNumber>
    </recommendedName>
</protein>
<keyword evidence="6" id="KW-0723">Serine/threonine-protein kinase</keyword>
<dbReference type="InterPro" id="IPR003598">
    <property type="entry name" value="Ig_sub2"/>
</dbReference>
<dbReference type="Gene3D" id="1.20.58.60">
    <property type="match status" value="5"/>
</dbReference>
<evidence type="ECO:0000256" key="11">
    <source>
        <dbReference type="ARBA" id="ARBA00022741"/>
    </source>
</evidence>
<gene>
    <name evidence="29" type="ORF">AGOR_G00059590</name>
</gene>
<dbReference type="SUPFAM" id="SSF50729">
    <property type="entry name" value="PH domain-like"/>
    <property type="match status" value="2"/>
</dbReference>
<dbReference type="PROSITE" id="PS50010">
    <property type="entry name" value="DH_2"/>
    <property type="match status" value="2"/>
</dbReference>
<dbReference type="SUPFAM" id="SSF52087">
    <property type="entry name" value="CRAL/TRIO domain"/>
    <property type="match status" value="1"/>
</dbReference>
<dbReference type="Pfam" id="PF22697">
    <property type="entry name" value="SOS1_NGEF_PH"/>
    <property type="match status" value="2"/>
</dbReference>
<feature type="compositionally biased region" description="Polar residues" evidence="21">
    <location>
        <begin position="1606"/>
        <end position="1626"/>
    </location>
</feature>
<dbReference type="Pfam" id="PF16609">
    <property type="entry name" value="SH3-RhoG_link"/>
    <property type="match status" value="1"/>
</dbReference>
<feature type="domain" description="SH3" evidence="22">
    <location>
        <begin position="2319"/>
        <end position="2384"/>
    </location>
</feature>
<feature type="compositionally biased region" description="Basic and acidic residues" evidence="21">
    <location>
        <begin position="1845"/>
        <end position="1856"/>
    </location>
</feature>
<evidence type="ECO:0000256" key="14">
    <source>
        <dbReference type="ARBA" id="ARBA00023157"/>
    </source>
</evidence>
<dbReference type="InterPro" id="IPR047053">
    <property type="entry name" value="Kalirin_TRIO_SH3_2"/>
</dbReference>
<dbReference type="CDD" id="cd11853">
    <property type="entry name" value="SH3_Kalirin_2"/>
    <property type="match status" value="1"/>
</dbReference>
<dbReference type="SMART" id="SM00409">
    <property type="entry name" value="IG"/>
    <property type="match status" value="1"/>
</dbReference>
<evidence type="ECO:0000256" key="17">
    <source>
        <dbReference type="ARBA" id="ARBA00048679"/>
    </source>
</evidence>
<evidence type="ECO:0000256" key="3">
    <source>
        <dbReference type="ARBA" id="ARBA00012513"/>
    </source>
</evidence>
<comment type="subcellular location">
    <subcellularLocation>
        <location evidence="1">Cytoplasm</location>
    </subcellularLocation>
</comment>
<dbReference type="InterPro" id="IPR001251">
    <property type="entry name" value="CRAL-TRIO_dom"/>
</dbReference>
<feature type="domain" description="PH" evidence="23">
    <location>
        <begin position="2112"/>
        <end position="2222"/>
    </location>
</feature>
<evidence type="ECO:0000259" key="27">
    <source>
        <dbReference type="PROSITE" id="PS50835"/>
    </source>
</evidence>
<dbReference type="SMART" id="SM00150">
    <property type="entry name" value="SPEC"/>
    <property type="match status" value="7"/>
</dbReference>
<evidence type="ECO:0000256" key="5">
    <source>
        <dbReference type="ARBA" id="ARBA00022490"/>
    </source>
</evidence>
<feature type="region of interest" description="Disordered" evidence="21">
    <location>
        <begin position="1718"/>
        <end position="1870"/>
    </location>
</feature>
<dbReference type="FunFam" id="1.20.58.60:FF:000015">
    <property type="entry name" value="triple functional domain protein-like"/>
    <property type="match status" value="1"/>
</dbReference>
<organism evidence="29 30">
    <name type="scientific">Albula goreensis</name>
    <dbReference type="NCBI Taxonomy" id="1534307"/>
    <lineage>
        <taxon>Eukaryota</taxon>
        <taxon>Metazoa</taxon>
        <taxon>Chordata</taxon>
        <taxon>Craniata</taxon>
        <taxon>Vertebrata</taxon>
        <taxon>Euteleostomi</taxon>
        <taxon>Actinopterygii</taxon>
        <taxon>Neopterygii</taxon>
        <taxon>Teleostei</taxon>
        <taxon>Albuliformes</taxon>
        <taxon>Albulidae</taxon>
        <taxon>Albula</taxon>
    </lineage>
</organism>
<dbReference type="InterPro" id="IPR000219">
    <property type="entry name" value="DH_dom"/>
</dbReference>
<comment type="similarity">
    <text evidence="2">Belongs to the protein kinase superfamily. CAMK Ser/Thr protein kinase family.</text>
</comment>
<dbReference type="Gene3D" id="3.30.200.20">
    <property type="entry name" value="Phosphorylase Kinase, domain 1"/>
    <property type="match status" value="1"/>
</dbReference>
<dbReference type="Gene3D" id="3.40.525.10">
    <property type="entry name" value="CRAL-TRIO lipid binding domain"/>
    <property type="match status" value="1"/>
</dbReference>
<dbReference type="InterPro" id="IPR047054">
    <property type="entry name" value="Kalirin_TRIO_PH_1"/>
</dbReference>
<feature type="compositionally biased region" description="Basic and acidic residues" evidence="21">
    <location>
        <begin position="2299"/>
        <end position="2314"/>
    </location>
</feature>
<dbReference type="PANTHER" id="PTHR22826:SF106">
    <property type="entry name" value="TRIO, ISOFORM A"/>
    <property type="match status" value="1"/>
</dbReference>
<keyword evidence="8" id="KW-0344">Guanine-nucleotide releasing factor</keyword>
<accession>A0A8T3DPX0</accession>